<name>A0A840REQ7_9NEIS</name>
<dbReference type="SMART" id="SM00331">
    <property type="entry name" value="PP2C_SIG"/>
    <property type="match status" value="1"/>
</dbReference>
<dbReference type="Gene3D" id="3.60.40.10">
    <property type="entry name" value="PPM-type phosphatase domain"/>
    <property type="match status" value="1"/>
</dbReference>
<dbReference type="Proteomes" id="UP000543030">
    <property type="component" value="Unassembled WGS sequence"/>
</dbReference>
<organism evidence="2 3">
    <name type="scientific">Silvimonas terrae</name>
    <dbReference type="NCBI Taxonomy" id="300266"/>
    <lineage>
        <taxon>Bacteria</taxon>
        <taxon>Pseudomonadati</taxon>
        <taxon>Pseudomonadota</taxon>
        <taxon>Betaproteobacteria</taxon>
        <taxon>Neisseriales</taxon>
        <taxon>Chitinibacteraceae</taxon>
        <taxon>Silvimonas</taxon>
    </lineage>
</organism>
<dbReference type="AlphaFoldDB" id="A0A840REQ7"/>
<dbReference type="PANTHER" id="PTHR13832">
    <property type="entry name" value="PROTEIN PHOSPHATASE 2C"/>
    <property type="match status" value="1"/>
</dbReference>
<dbReference type="InterPro" id="IPR015655">
    <property type="entry name" value="PP2C"/>
</dbReference>
<dbReference type="PANTHER" id="PTHR13832:SF827">
    <property type="entry name" value="PROTEIN PHOSPHATASE 1L"/>
    <property type="match status" value="1"/>
</dbReference>
<dbReference type="EMBL" id="JACHHN010000004">
    <property type="protein sequence ID" value="MBB5191815.1"/>
    <property type="molecule type" value="Genomic_DNA"/>
</dbReference>
<comment type="caution">
    <text evidence="2">The sequence shown here is derived from an EMBL/GenBank/DDBJ whole genome shotgun (WGS) entry which is preliminary data.</text>
</comment>
<dbReference type="CDD" id="cd00143">
    <property type="entry name" value="PP2Cc"/>
    <property type="match status" value="1"/>
</dbReference>
<evidence type="ECO:0000259" key="1">
    <source>
        <dbReference type="PROSITE" id="PS51746"/>
    </source>
</evidence>
<feature type="domain" description="PPM-type phosphatase" evidence="1">
    <location>
        <begin position="2"/>
        <end position="243"/>
    </location>
</feature>
<dbReference type="InterPro" id="IPR036457">
    <property type="entry name" value="PPM-type-like_dom_sf"/>
</dbReference>
<dbReference type="RefSeq" id="WP_184101177.1">
    <property type="nucleotide sequence ID" value="NZ_JACHHN010000004.1"/>
</dbReference>
<dbReference type="SUPFAM" id="SSF81606">
    <property type="entry name" value="PP2C-like"/>
    <property type="match status" value="1"/>
</dbReference>
<sequence length="303" mass="33528">MKFSIYQDSRTGGRKYNQDRVGYSYSRDALLLVVADGMGGHLHGEVAAQIAVQLLTDQFQKKAQPSLDSPSQFLAEAFQRAHEAIFHYAANHQLVEVPRTTCVACVIQDGIAYWAHVGDSRLYLVRKGRIVGRTRDHSKVQRMVDEGKITAEEALIHPEKNKIYSCLGGSYPPEIEVGGKVALSDGDSILLCTDGFWASVDHDELTQFLSAFPVLFSIPQLMDRADLRGGKFGDNLTALGINWHEEEDDNVSSSAFVSTQKLDQVTIATHVDPIDIKKTGEITEDDIEKAISEIQSAIARYSK</sequence>
<protein>
    <submittedName>
        <fullName evidence="2">Serine/threonine protein phosphatase PrpC</fullName>
    </submittedName>
</protein>
<reference evidence="2 3" key="1">
    <citation type="submission" date="2020-08" db="EMBL/GenBank/DDBJ databases">
        <title>Genomic Encyclopedia of Type Strains, Phase IV (KMG-IV): sequencing the most valuable type-strain genomes for metagenomic binning, comparative biology and taxonomic classification.</title>
        <authorList>
            <person name="Goeker M."/>
        </authorList>
    </citation>
    <scope>NUCLEOTIDE SEQUENCE [LARGE SCALE GENOMIC DNA]</scope>
    <source>
        <strain evidence="2 3">DSM 18233</strain>
    </source>
</reference>
<gene>
    <name evidence="2" type="ORF">HNQ50_002545</name>
</gene>
<dbReference type="SMART" id="SM00332">
    <property type="entry name" value="PP2Cc"/>
    <property type="match status" value="1"/>
</dbReference>
<dbReference type="Pfam" id="PF13672">
    <property type="entry name" value="PP2C_2"/>
    <property type="match status" value="1"/>
</dbReference>
<evidence type="ECO:0000313" key="3">
    <source>
        <dbReference type="Proteomes" id="UP000543030"/>
    </source>
</evidence>
<proteinExistence type="predicted"/>
<keyword evidence="3" id="KW-1185">Reference proteome</keyword>
<accession>A0A840REQ7</accession>
<dbReference type="InterPro" id="IPR001932">
    <property type="entry name" value="PPM-type_phosphatase-like_dom"/>
</dbReference>
<evidence type="ECO:0000313" key="2">
    <source>
        <dbReference type="EMBL" id="MBB5191815.1"/>
    </source>
</evidence>
<dbReference type="GO" id="GO:0004722">
    <property type="term" value="F:protein serine/threonine phosphatase activity"/>
    <property type="evidence" value="ECO:0007669"/>
    <property type="project" value="InterPro"/>
</dbReference>
<dbReference type="PROSITE" id="PS51746">
    <property type="entry name" value="PPM_2"/>
    <property type="match status" value="1"/>
</dbReference>